<evidence type="ECO:0000313" key="8">
    <source>
        <dbReference type="EMBL" id="CCD36641.1"/>
    </source>
</evidence>
<feature type="signal peptide" evidence="7">
    <location>
        <begin position="1"/>
        <end position="21"/>
    </location>
</feature>
<evidence type="ECO:0000256" key="7">
    <source>
        <dbReference type="SAM" id="SignalP"/>
    </source>
</evidence>
<dbReference type="GO" id="GO:0030313">
    <property type="term" value="C:cell envelope"/>
    <property type="evidence" value="ECO:0007669"/>
    <property type="project" value="UniProtKB-SubCell"/>
</dbReference>
<comment type="subcellular location">
    <subcellularLocation>
        <location evidence="1">Cell envelope</location>
    </subcellularLocation>
</comment>
<sequence length="287" mass="30666">MNLISCAALAAALCISVHAAAAAPVKIVAAENFYADVARQIGGAHVQVTSILNNPDQDPHLFEASPSVGRALTHAKIVVYNGADYDPWMDKLLSASKASDRRTIVTGQLAHKQSGDNPHLWYDPSVMPLVAKELATTLEASDPPNAQDYAKNLQSFLAALKPIDARIKAIKAKYASTPVTATEPVFGYMAKALGLDMRNEHFQLSVMNDTEPSASDTAAFESDLRNHAVKLFIYNSQASDGAATRMLALAKQSGVPVLGVTETAPAGKSFQRWMLNELAAVEKALAH</sequence>
<dbReference type="GO" id="GO:0046872">
    <property type="term" value="F:metal ion binding"/>
    <property type="evidence" value="ECO:0007669"/>
    <property type="project" value="UniProtKB-KW"/>
</dbReference>
<feature type="chain" id="PRO_5003465114" evidence="7">
    <location>
        <begin position="22"/>
        <end position="287"/>
    </location>
</feature>
<reference evidence="8 9" key="2">
    <citation type="submission" date="2011-10" db="EMBL/GenBank/DDBJ databases">
        <title>Draft genome sequence of Candidatus Burkholderia kirkii.</title>
        <authorList>
            <person name="Carlier A.L."/>
            <person name="Eberl L."/>
        </authorList>
    </citation>
    <scope>NUCLEOTIDE SEQUENCE [LARGE SCALE GENOMIC DNA]</scope>
    <source>
        <strain evidence="8 9">UZHbot1</strain>
    </source>
</reference>
<evidence type="ECO:0000256" key="6">
    <source>
        <dbReference type="RuleBase" id="RU003512"/>
    </source>
</evidence>
<accession>G4M664</accession>
<dbReference type="InterPro" id="IPR006128">
    <property type="entry name" value="Lipoprotein_PsaA-like"/>
</dbReference>
<dbReference type="Gene3D" id="3.40.50.1980">
    <property type="entry name" value="Nitrogenase molybdenum iron protein domain"/>
    <property type="match status" value="2"/>
</dbReference>
<dbReference type="HOGENOM" id="CLU_016838_0_0_4"/>
<evidence type="ECO:0000256" key="2">
    <source>
        <dbReference type="ARBA" id="ARBA00011028"/>
    </source>
</evidence>
<comment type="caution">
    <text evidence="8">The sequence shown here is derived from an EMBL/GenBank/DDBJ whole genome shotgun (WGS) entry which is preliminary data.</text>
</comment>
<dbReference type="PANTHER" id="PTHR42953:SF1">
    <property type="entry name" value="METAL-BINDING PROTEIN HI_0362-RELATED"/>
    <property type="match status" value="1"/>
</dbReference>
<protein>
    <submittedName>
        <fullName evidence="8">Zinc ABC transporter, periplasmic-binding protein ZnuA</fullName>
    </submittedName>
</protein>
<evidence type="ECO:0000256" key="5">
    <source>
        <dbReference type="ARBA" id="ARBA00022729"/>
    </source>
</evidence>
<name>G4M664_9BURK</name>
<evidence type="ECO:0000256" key="4">
    <source>
        <dbReference type="ARBA" id="ARBA00022723"/>
    </source>
</evidence>
<dbReference type="Proteomes" id="UP000003511">
    <property type="component" value="Unassembled WGS sequence"/>
</dbReference>
<evidence type="ECO:0000313" key="9">
    <source>
        <dbReference type="Proteomes" id="UP000003511"/>
    </source>
</evidence>
<dbReference type="BioCyc" id="CBUR1055526:G10QW-272-MONOMER"/>
<keyword evidence="5 7" id="KW-0732">Signal</keyword>
<dbReference type="PANTHER" id="PTHR42953">
    <property type="entry name" value="HIGH-AFFINITY ZINC UPTAKE SYSTEM PROTEIN ZNUA-RELATED"/>
    <property type="match status" value="1"/>
</dbReference>
<dbReference type="EMBL" id="CAFE01000055">
    <property type="protein sequence ID" value="CCD36641.1"/>
    <property type="molecule type" value="Genomic_DNA"/>
</dbReference>
<reference evidence="8 9" key="1">
    <citation type="submission" date="2011-09" db="EMBL/GenBank/DDBJ databases">
        <authorList>
            <person name="Carlier A."/>
        </authorList>
    </citation>
    <scope>NUCLEOTIDE SEQUENCE [LARGE SCALE GENOMIC DNA]</scope>
    <source>
        <strain evidence="8 9">UZHbot1</strain>
    </source>
</reference>
<proteinExistence type="inferred from homology"/>
<keyword evidence="3 6" id="KW-0813">Transport</keyword>
<keyword evidence="9" id="KW-1185">Reference proteome</keyword>
<dbReference type="InterPro" id="IPR050492">
    <property type="entry name" value="Bact_metal-bind_prot9"/>
</dbReference>
<dbReference type="Pfam" id="PF01297">
    <property type="entry name" value="ZnuA"/>
    <property type="match status" value="1"/>
</dbReference>
<organism evidence="8 9">
    <name type="scientific">Candidatus Paraburkholderia kirkii UZHbot1</name>
    <dbReference type="NCBI Taxonomy" id="1055526"/>
    <lineage>
        <taxon>Bacteria</taxon>
        <taxon>Pseudomonadati</taxon>
        <taxon>Pseudomonadota</taxon>
        <taxon>Betaproteobacteria</taxon>
        <taxon>Burkholderiales</taxon>
        <taxon>Burkholderiaceae</taxon>
        <taxon>Paraburkholderia</taxon>
    </lineage>
</organism>
<dbReference type="PRINTS" id="PR00690">
    <property type="entry name" value="ADHESNFAMILY"/>
</dbReference>
<dbReference type="SUPFAM" id="SSF53807">
    <property type="entry name" value="Helical backbone' metal receptor"/>
    <property type="match status" value="1"/>
</dbReference>
<evidence type="ECO:0000256" key="1">
    <source>
        <dbReference type="ARBA" id="ARBA00004196"/>
    </source>
</evidence>
<comment type="similarity">
    <text evidence="2 6">Belongs to the bacterial solute-binding protein 9 family.</text>
</comment>
<dbReference type="InterPro" id="IPR006127">
    <property type="entry name" value="ZnuA-like"/>
</dbReference>
<dbReference type="STRING" id="1055526.BKIR_c144_3179"/>
<dbReference type="GO" id="GO:0030001">
    <property type="term" value="P:metal ion transport"/>
    <property type="evidence" value="ECO:0007669"/>
    <property type="project" value="InterPro"/>
</dbReference>
<gene>
    <name evidence="8" type="ORF">BKIR_c144_3179</name>
</gene>
<dbReference type="AlphaFoldDB" id="G4M664"/>
<keyword evidence="4" id="KW-0479">Metal-binding</keyword>
<evidence type="ECO:0000256" key="3">
    <source>
        <dbReference type="ARBA" id="ARBA00022448"/>
    </source>
</evidence>
<dbReference type="GO" id="GO:0007155">
    <property type="term" value="P:cell adhesion"/>
    <property type="evidence" value="ECO:0007669"/>
    <property type="project" value="InterPro"/>
</dbReference>